<dbReference type="PANTHER" id="PTHR37739:SF16">
    <property type="entry name" value="KINESIN-LIKE PROTEIN"/>
    <property type="match status" value="1"/>
</dbReference>
<reference evidence="11" key="1">
    <citation type="submission" date="2023-07" db="EMBL/GenBank/DDBJ databases">
        <title>draft genome sequence of fig (Ficus carica).</title>
        <authorList>
            <person name="Takahashi T."/>
            <person name="Nishimura K."/>
        </authorList>
    </citation>
    <scope>NUCLEOTIDE SEQUENCE</scope>
</reference>
<keyword evidence="2 7" id="KW-0547">Nucleotide-binding</keyword>
<keyword evidence="1" id="KW-0493">Microtubule</keyword>
<evidence type="ECO:0000256" key="2">
    <source>
        <dbReference type="ARBA" id="ARBA00022741"/>
    </source>
</evidence>
<evidence type="ECO:0000256" key="6">
    <source>
        <dbReference type="ARBA" id="ARBA00034488"/>
    </source>
</evidence>
<dbReference type="Gene3D" id="3.40.850.10">
    <property type="entry name" value="Kinesin motor domain"/>
    <property type="match status" value="1"/>
</dbReference>
<keyword evidence="3 7" id="KW-0067">ATP-binding</keyword>
<comment type="caution">
    <text evidence="11">The sequence shown here is derived from an EMBL/GenBank/DDBJ whole genome shotgun (WGS) entry which is preliminary data.</text>
</comment>
<keyword evidence="12" id="KW-1185">Reference proteome</keyword>
<dbReference type="PRINTS" id="PR00380">
    <property type="entry name" value="KINESINHEAVY"/>
</dbReference>
<organism evidence="11 12">
    <name type="scientific">Ficus carica</name>
    <name type="common">Common fig</name>
    <dbReference type="NCBI Taxonomy" id="3494"/>
    <lineage>
        <taxon>Eukaryota</taxon>
        <taxon>Viridiplantae</taxon>
        <taxon>Streptophyta</taxon>
        <taxon>Embryophyta</taxon>
        <taxon>Tracheophyta</taxon>
        <taxon>Spermatophyta</taxon>
        <taxon>Magnoliopsida</taxon>
        <taxon>eudicotyledons</taxon>
        <taxon>Gunneridae</taxon>
        <taxon>Pentapetalae</taxon>
        <taxon>rosids</taxon>
        <taxon>fabids</taxon>
        <taxon>Rosales</taxon>
        <taxon>Moraceae</taxon>
        <taxon>Ficeae</taxon>
        <taxon>Ficus</taxon>
    </lineage>
</organism>
<keyword evidence="4 8" id="KW-0175">Coiled coil</keyword>
<feature type="compositionally biased region" description="Polar residues" evidence="9">
    <location>
        <begin position="39"/>
        <end position="52"/>
    </location>
</feature>
<dbReference type="SUPFAM" id="SSF52540">
    <property type="entry name" value="P-loop containing nucleoside triphosphate hydrolases"/>
    <property type="match status" value="1"/>
</dbReference>
<comment type="similarity">
    <text evidence="6">Belongs to the TRAFAC class myosin-kinesin ATPase superfamily. Kinesin family. KIN-12 subfamily.</text>
</comment>
<dbReference type="GO" id="GO:0005524">
    <property type="term" value="F:ATP binding"/>
    <property type="evidence" value="ECO:0007669"/>
    <property type="project" value="UniProtKB-UniRule"/>
</dbReference>
<dbReference type="GO" id="GO:0007018">
    <property type="term" value="P:microtubule-based movement"/>
    <property type="evidence" value="ECO:0007669"/>
    <property type="project" value="InterPro"/>
</dbReference>
<keyword evidence="5 7" id="KW-0505">Motor protein</keyword>
<dbReference type="AlphaFoldDB" id="A0AA88DUT0"/>
<sequence>MRPSNNAEASSETRFLGNISASSIRNFLPRSMSAKHKSNSNLRNSIKSNAENTPPIDPNIVNGGGIGQVSPFVAKQPLSDVSKSQTETVRSEVQSQTPVSVDADLDPPVKVVVRIRPPNGGERAKDRTLKKVSPDTVAVGDRKFTFDSVFDSKANQEDVFQCVGIPLVRNALAGYNTSVVSYGQSGSGKTYTMWGPPSAMVDDPSPHSHQGIVPRLFQMLFSEIEKEQKNSDGKQINFQCRCSFLEIYNEQIGDLLDSTQRNLEIKDDAKNGLYVENLTEEYVTSYEDVLQILIKGLSSRKVGTTSVNSKSSRSHIVFTFIIESWSKDTSSKCFGSSKTSRISFVDLAGLDRKKVDGTGSPNVKKEQKNVKKSLSRLGHLVNTLAKDSRSGKHEDVMYKGSCLTHLMRESLGGNSKLTVLCAISPDNSNDGDLLGTLRFGERVKSVRNKPVINEITEDDVNDLSDQIRQLKEELIRAKSSANSVASKHGYFQGRNVRDNLNLLRVSLNRSLLLPRIDNESDEEVNIDEADVRELQQQLDKLRKSCEEMVRDQSCDGDSTQMAESCETDLMSEDDVDSPEETEIEEINLEKSENELLQKENTALTDDIRGSPNSLMVINSDFRSSISVSSCKPAILQEPTLSESPKIGKNLRKSAVITSSYSVAANNAAENSNIKSELRQSLGQSEYIRSSLRSSKIFPGPAESLAASLQRGLDIIDHHQRSSATKKSSVSFSFEHLTLQPCPEVDKASSPEKTFLCASCRRQVHKKDSDEVEDSLKTWIVPVNEAGNSEQIKDEAKKDAKNITEEVAKREELEKRYMEQAAKIEQLNQLIEQLKRGGQISNLEQSQEINAPGLVSMKNEIVPSEEEPRNELLRCSSVNNHQPEIVKENFEVKEVQNESVFDVNEKEELLKEIQMLRSNLQLQTSEACPTKSTDKLRSSLLSRSIQLRKSAVFQNNNDEELDKERQRWTEMESEWICLTEELRVDLDMHRRRAEKVEMQLKSQKECTEELDDALNRAVLGHARMIEHYAELQEKYNDLVAKHRAIMEGIAEVKRAAAKAGKKGQGSRFAKSLAAELSLMRVEREKERDLLKKENRSLKIQLRDTAEAVHAAGELLVRLREAEHAASVAEENFAIAQQDNEKLKKQIEKLKRKHKMEMVTMKQYLAESRLPESALQPLYRDDSDIPQSTMPDDDQAWRAEFGAIYQDHY</sequence>
<name>A0AA88DUT0_FICCA</name>
<evidence type="ECO:0000259" key="10">
    <source>
        <dbReference type="PROSITE" id="PS50067"/>
    </source>
</evidence>
<dbReference type="PANTHER" id="PTHR37739">
    <property type="entry name" value="KINESIN-LIKE PROTEIN KIN-12D"/>
    <property type="match status" value="1"/>
</dbReference>
<dbReference type="Gramene" id="FCD_00035380-RA">
    <property type="protein sequence ID" value="FCD_00035380-RA:cds"/>
    <property type="gene ID" value="FCD_00035380"/>
</dbReference>
<feature type="coiled-coil region" evidence="8">
    <location>
        <begin position="1079"/>
        <end position="1158"/>
    </location>
</feature>
<feature type="coiled-coil region" evidence="8">
    <location>
        <begin position="524"/>
        <end position="551"/>
    </location>
</feature>
<evidence type="ECO:0000313" key="11">
    <source>
        <dbReference type="EMBL" id="GMN62096.1"/>
    </source>
</evidence>
<dbReference type="GO" id="GO:0003777">
    <property type="term" value="F:microtubule motor activity"/>
    <property type="evidence" value="ECO:0007669"/>
    <property type="project" value="InterPro"/>
</dbReference>
<dbReference type="InterPro" id="IPR036961">
    <property type="entry name" value="Kinesin_motor_dom_sf"/>
</dbReference>
<proteinExistence type="inferred from homology"/>
<feature type="coiled-coil region" evidence="8">
    <location>
        <begin position="453"/>
        <end position="480"/>
    </location>
</feature>
<feature type="coiled-coil region" evidence="8">
    <location>
        <begin position="785"/>
        <end position="836"/>
    </location>
</feature>
<evidence type="ECO:0000256" key="9">
    <source>
        <dbReference type="SAM" id="MobiDB-lite"/>
    </source>
</evidence>
<dbReference type="SMART" id="SM00129">
    <property type="entry name" value="KISc"/>
    <property type="match status" value="1"/>
</dbReference>
<dbReference type="EMBL" id="BTGU01000123">
    <property type="protein sequence ID" value="GMN62096.1"/>
    <property type="molecule type" value="Genomic_DNA"/>
</dbReference>
<dbReference type="GO" id="GO:0007112">
    <property type="term" value="P:male meiosis cytokinesis"/>
    <property type="evidence" value="ECO:0007669"/>
    <property type="project" value="UniProtKB-ARBA"/>
</dbReference>
<dbReference type="FunFam" id="3.40.850.10:FF:000052">
    <property type="entry name" value="Kinesin-like protein KIN-12F"/>
    <property type="match status" value="1"/>
</dbReference>
<evidence type="ECO:0000256" key="7">
    <source>
        <dbReference type="PROSITE-ProRule" id="PRU00283"/>
    </source>
</evidence>
<evidence type="ECO:0000313" key="12">
    <source>
        <dbReference type="Proteomes" id="UP001187192"/>
    </source>
</evidence>
<accession>A0AA88DUT0</accession>
<evidence type="ECO:0000256" key="3">
    <source>
        <dbReference type="ARBA" id="ARBA00022840"/>
    </source>
</evidence>
<dbReference type="InterPro" id="IPR001752">
    <property type="entry name" value="Kinesin_motor_dom"/>
</dbReference>
<evidence type="ECO:0000256" key="1">
    <source>
        <dbReference type="ARBA" id="ARBA00022701"/>
    </source>
</evidence>
<dbReference type="GO" id="GO:0005874">
    <property type="term" value="C:microtubule"/>
    <property type="evidence" value="ECO:0007669"/>
    <property type="project" value="UniProtKB-KW"/>
</dbReference>
<protein>
    <recommendedName>
        <fullName evidence="10">Kinesin motor domain-containing protein</fullName>
    </recommendedName>
</protein>
<dbReference type="GO" id="GO:0080175">
    <property type="term" value="P:phragmoplast microtubule organization"/>
    <property type="evidence" value="ECO:0007669"/>
    <property type="project" value="UniProtKB-ARBA"/>
</dbReference>
<dbReference type="InterPro" id="IPR044986">
    <property type="entry name" value="KIF15/KIN-12"/>
</dbReference>
<dbReference type="PROSITE" id="PS50067">
    <property type="entry name" value="KINESIN_MOTOR_2"/>
    <property type="match status" value="1"/>
</dbReference>
<dbReference type="GO" id="GO:0009524">
    <property type="term" value="C:phragmoplast"/>
    <property type="evidence" value="ECO:0007669"/>
    <property type="project" value="UniProtKB-ARBA"/>
</dbReference>
<feature type="binding site" evidence="7">
    <location>
        <begin position="183"/>
        <end position="190"/>
    </location>
    <ligand>
        <name>ATP</name>
        <dbReference type="ChEBI" id="CHEBI:30616"/>
    </ligand>
</feature>
<dbReference type="GO" id="GO:0008017">
    <property type="term" value="F:microtubule binding"/>
    <property type="evidence" value="ECO:0007669"/>
    <property type="project" value="InterPro"/>
</dbReference>
<evidence type="ECO:0000256" key="5">
    <source>
        <dbReference type="ARBA" id="ARBA00023175"/>
    </source>
</evidence>
<dbReference type="Pfam" id="PF00225">
    <property type="entry name" value="Kinesin"/>
    <property type="match status" value="1"/>
</dbReference>
<feature type="region of interest" description="Disordered" evidence="9">
    <location>
        <begin position="30"/>
        <end position="103"/>
    </location>
</feature>
<gene>
    <name evidence="11" type="ORF">TIFTF001_031178</name>
</gene>
<dbReference type="GO" id="GO:0055046">
    <property type="term" value="P:microgametogenesis"/>
    <property type="evidence" value="ECO:0007669"/>
    <property type="project" value="UniProtKB-ARBA"/>
</dbReference>
<dbReference type="InterPro" id="IPR027417">
    <property type="entry name" value="P-loop_NTPase"/>
</dbReference>
<feature type="domain" description="Kinesin motor" evidence="10">
    <location>
        <begin position="108"/>
        <end position="446"/>
    </location>
</feature>
<evidence type="ECO:0000256" key="8">
    <source>
        <dbReference type="SAM" id="Coils"/>
    </source>
</evidence>
<dbReference type="Proteomes" id="UP001187192">
    <property type="component" value="Unassembled WGS sequence"/>
</dbReference>
<feature type="compositionally biased region" description="Polar residues" evidence="9">
    <location>
        <begin position="79"/>
        <end position="99"/>
    </location>
</feature>
<evidence type="ECO:0000256" key="4">
    <source>
        <dbReference type="ARBA" id="ARBA00023054"/>
    </source>
</evidence>